<evidence type="ECO:0000313" key="4">
    <source>
        <dbReference type="EMBL" id="MEK9500995.1"/>
    </source>
</evidence>
<evidence type="ECO:0000256" key="1">
    <source>
        <dbReference type="ARBA" id="ARBA00009670"/>
    </source>
</evidence>
<evidence type="ECO:0000313" key="5">
    <source>
        <dbReference type="Proteomes" id="UP001484239"/>
    </source>
</evidence>
<accession>A0ABU9EAP2</accession>
<feature type="transmembrane region" description="Helical" evidence="2">
    <location>
        <begin position="512"/>
        <end position="531"/>
    </location>
</feature>
<comment type="similarity">
    <text evidence="1">Belongs to the protein kinase superfamily. ADCK protein kinase family.</text>
</comment>
<dbReference type="InterPro" id="IPR004147">
    <property type="entry name" value="ABC1_dom"/>
</dbReference>
<dbReference type="CDD" id="cd05121">
    <property type="entry name" value="ABC1_ADCK3-like"/>
    <property type="match status" value="1"/>
</dbReference>
<keyword evidence="2" id="KW-1133">Transmembrane helix</keyword>
<proteinExistence type="inferred from homology"/>
<dbReference type="PANTHER" id="PTHR10566:SF113">
    <property type="entry name" value="PROTEIN ACTIVITY OF BC1 COMPLEX KINASE 7, CHLOROPLASTIC"/>
    <property type="match status" value="1"/>
</dbReference>
<name>A0ABU9EAP2_9BACT</name>
<dbReference type="Gene3D" id="1.10.510.10">
    <property type="entry name" value="Transferase(Phosphotransferase) domain 1"/>
    <property type="match status" value="1"/>
</dbReference>
<dbReference type="InterPro" id="IPR011009">
    <property type="entry name" value="Kinase-like_dom_sf"/>
</dbReference>
<dbReference type="InterPro" id="IPR050154">
    <property type="entry name" value="UbiB_kinase"/>
</dbReference>
<organism evidence="4 5">
    <name type="scientific">Gaopeijia maritima</name>
    <dbReference type="NCBI Taxonomy" id="3119007"/>
    <lineage>
        <taxon>Bacteria</taxon>
        <taxon>Pseudomonadati</taxon>
        <taxon>Gemmatimonadota</taxon>
        <taxon>Longimicrobiia</taxon>
        <taxon>Gaopeijiales</taxon>
        <taxon>Gaopeijiaceae</taxon>
        <taxon>Gaopeijia</taxon>
    </lineage>
</organism>
<dbReference type="PANTHER" id="PTHR10566">
    <property type="entry name" value="CHAPERONE-ACTIVITY OF BC1 COMPLEX CABC1 -RELATED"/>
    <property type="match status" value="1"/>
</dbReference>
<feature type="domain" description="Protein kinase" evidence="3">
    <location>
        <begin position="115"/>
        <end position="481"/>
    </location>
</feature>
<gene>
    <name evidence="4" type="ORF">WI372_08405</name>
</gene>
<dbReference type="InterPro" id="IPR000719">
    <property type="entry name" value="Prot_kinase_dom"/>
</dbReference>
<dbReference type="PROSITE" id="PS50011">
    <property type="entry name" value="PROTEIN_KINASE_DOM"/>
    <property type="match status" value="1"/>
</dbReference>
<dbReference type="Proteomes" id="UP001484239">
    <property type="component" value="Unassembled WGS sequence"/>
</dbReference>
<evidence type="ECO:0000259" key="3">
    <source>
        <dbReference type="PROSITE" id="PS50011"/>
    </source>
</evidence>
<keyword evidence="2" id="KW-0472">Membrane</keyword>
<sequence length="553" mass="64092">MRRLNRSIRVFVALVPFVIAFLRDRRRFILIGRGARRSPRHHQRRAERLTRRIAQLGPTFIKLAQIFSSRADIFPEPYLTEIGTLQDQVPPQDAEAILGVILEEYGRPVDEVFDDFSREPLAAASLGQVHRARLGDEEVVVKVLRPGVEEVVALDLDISFRVLFWLNLLFPNHHVRALTAVVREFSHKVRQEMDFRREAENIHHVQETYRDLERIRTPRVFDSHTRRRVLVMEYCRGTKIDRLQEAFDEGRLSFRDTMRTVTGVYLRMMMVDGFLHADPHPGNLLVEDDGTVVLLDWGMVVEVPRWTRETILNVALAVAREDLDGIINGMYQLGMISPEVSRGEIREAAIEIMRIVDRAQGTGRERVQELVQEMFDTFYTWPLILPQELVYFFRAAVLLEGIGFRYDEAFNGLHFIRDVVADFRSDILRTTGREPSALARNVIDEAQTTLRSIRDLVGRAEREELRVRVHPRDIQQQERFLHLQARRILLSIFATATAVISSILFISIRSWWLLAGGLIASLFLFVLVFFLPTHLLENPLRHARGIRPGDPHR</sequence>
<reference evidence="4 5" key="1">
    <citation type="submission" date="2024-02" db="EMBL/GenBank/DDBJ databases">
        <title>A novel Gemmatimonadota bacterium.</title>
        <authorList>
            <person name="Du Z.-J."/>
            <person name="Ye Y.-Q."/>
        </authorList>
    </citation>
    <scope>NUCLEOTIDE SEQUENCE [LARGE SCALE GENOMIC DNA]</scope>
    <source>
        <strain evidence="4 5">DH-20</strain>
    </source>
</reference>
<dbReference type="RefSeq" id="WP_405276950.1">
    <property type="nucleotide sequence ID" value="NZ_JBBHLI010000004.1"/>
</dbReference>
<dbReference type="Pfam" id="PF03109">
    <property type="entry name" value="ABC1"/>
    <property type="match status" value="1"/>
</dbReference>
<dbReference type="EMBL" id="JBBHLI010000004">
    <property type="protein sequence ID" value="MEK9500995.1"/>
    <property type="molecule type" value="Genomic_DNA"/>
</dbReference>
<keyword evidence="5" id="KW-1185">Reference proteome</keyword>
<protein>
    <submittedName>
        <fullName evidence="4">AarF/UbiB family protein</fullName>
    </submittedName>
</protein>
<evidence type="ECO:0000256" key="2">
    <source>
        <dbReference type="SAM" id="Phobius"/>
    </source>
</evidence>
<comment type="caution">
    <text evidence="4">The sequence shown here is derived from an EMBL/GenBank/DDBJ whole genome shotgun (WGS) entry which is preliminary data.</text>
</comment>
<feature type="transmembrane region" description="Helical" evidence="2">
    <location>
        <begin position="6"/>
        <end position="23"/>
    </location>
</feature>
<feature type="transmembrane region" description="Helical" evidence="2">
    <location>
        <begin position="488"/>
        <end position="506"/>
    </location>
</feature>
<keyword evidence="2" id="KW-0812">Transmembrane</keyword>
<dbReference type="SUPFAM" id="SSF56112">
    <property type="entry name" value="Protein kinase-like (PK-like)"/>
    <property type="match status" value="1"/>
</dbReference>